<dbReference type="Pfam" id="PF00482">
    <property type="entry name" value="T2SSF"/>
    <property type="match status" value="1"/>
</dbReference>
<organism evidence="8 9">
    <name type="scientific">Novibacillus thermophilus</name>
    <dbReference type="NCBI Taxonomy" id="1471761"/>
    <lineage>
        <taxon>Bacteria</taxon>
        <taxon>Bacillati</taxon>
        <taxon>Bacillota</taxon>
        <taxon>Bacilli</taxon>
        <taxon>Bacillales</taxon>
        <taxon>Thermoactinomycetaceae</taxon>
        <taxon>Novibacillus</taxon>
    </lineage>
</organism>
<dbReference type="EMBL" id="CP019699">
    <property type="protein sequence ID" value="AQS54491.1"/>
    <property type="molecule type" value="Genomic_DNA"/>
</dbReference>
<dbReference type="InterPro" id="IPR018076">
    <property type="entry name" value="T2SS_GspF_dom"/>
</dbReference>
<feature type="transmembrane region" description="Helical" evidence="6">
    <location>
        <begin position="275"/>
        <end position="301"/>
    </location>
</feature>
<feature type="transmembrane region" description="Helical" evidence="6">
    <location>
        <begin position="130"/>
        <end position="150"/>
    </location>
</feature>
<dbReference type="InterPro" id="IPR042094">
    <property type="entry name" value="T2SS_GspF_sf"/>
</dbReference>
<keyword evidence="4 6" id="KW-1133">Transmembrane helix</keyword>
<feature type="transmembrane region" description="Helical" evidence="6">
    <location>
        <begin position="105"/>
        <end position="124"/>
    </location>
</feature>
<evidence type="ECO:0000259" key="7">
    <source>
        <dbReference type="Pfam" id="PF00482"/>
    </source>
</evidence>
<dbReference type="KEGG" id="ntr:B0W44_00450"/>
<evidence type="ECO:0000256" key="4">
    <source>
        <dbReference type="ARBA" id="ARBA00022989"/>
    </source>
</evidence>
<sequence length="312" mass="35624">MSPHFSTLVTLLILIILGLLFVSFVYVWLFIAKKQRLVSYLKPLDKKKEKRRKWRERLWTPVVKAADYVGPTAVKYPLMFDLEQDRQQLVRAGNPMGMDVETFHGLRFVLGFGSLLFSTLYTFLGMPFALLLLVVLPLSGFMFPSAWLWYRVRERQDIISATMPDFLDTVSITLQAGVSMDSALRQVTEQMDGPLSEEIQRFNREIDLGVPRRQALLNLLNRNTSKELEMLVNSLMQGADLGVPVSTTFRVQAEDLRSMRGFRAKEKAAKASPQVTLVTTFLVAPAVFFLIIGLLFLNMLYNPEAFGLDVWF</sequence>
<evidence type="ECO:0000256" key="6">
    <source>
        <dbReference type="SAM" id="Phobius"/>
    </source>
</evidence>
<keyword evidence="5 6" id="KW-0472">Membrane</keyword>
<dbReference type="PANTHER" id="PTHR35007:SF2">
    <property type="entry name" value="PILUS ASSEMBLE PROTEIN"/>
    <property type="match status" value="1"/>
</dbReference>
<proteinExistence type="predicted"/>
<dbReference type="Proteomes" id="UP000188603">
    <property type="component" value="Chromosome"/>
</dbReference>
<evidence type="ECO:0000256" key="1">
    <source>
        <dbReference type="ARBA" id="ARBA00004651"/>
    </source>
</evidence>
<dbReference type="GO" id="GO:0005886">
    <property type="term" value="C:plasma membrane"/>
    <property type="evidence" value="ECO:0007669"/>
    <property type="project" value="UniProtKB-SubCell"/>
</dbReference>
<dbReference type="STRING" id="1471761.B0W44_00450"/>
<evidence type="ECO:0000256" key="2">
    <source>
        <dbReference type="ARBA" id="ARBA00022475"/>
    </source>
</evidence>
<dbReference type="RefSeq" id="WP_077718309.1">
    <property type="nucleotide sequence ID" value="NZ_CP019699.1"/>
</dbReference>
<dbReference type="AlphaFoldDB" id="A0A1U9K381"/>
<keyword evidence="3 6" id="KW-0812">Transmembrane</keyword>
<evidence type="ECO:0000256" key="3">
    <source>
        <dbReference type="ARBA" id="ARBA00022692"/>
    </source>
</evidence>
<gene>
    <name evidence="8" type="ORF">B0W44_00450</name>
</gene>
<evidence type="ECO:0000313" key="8">
    <source>
        <dbReference type="EMBL" id="AQS54491.1"/>
    </source>
</evidence>
<reference evidence="8 9" key="1">
    <citation type="journal article" date="2015" name="Int. J. Syst. Evol. Microbiol.">
        <title>Novibacillus thermophilus gen. nov., sp. nov., a Gram-staining-negative and moderately thermophilic member of the family Thermoactinomycetaceae.</title>
        <authorList>
            <person name="Yang G."/>
            <person name="Chen J."/>
            <person name="Zhou S."/>
        </authorList>
    </citation>
    <scope>NUCLEOTIDE SEQUENCE [LARGE SCALE GENOMIC DNA]</scope>
    <source>
        <strain evidence="8 9">SG-1</strain>
    </source>
</reference>
<accession>A0A1U9K381</accession>
<keyword evidence="2" id="KW-1003">Cell membrane</keyword>
<evidence type="ECO:0000256" key="5">
    <source>
        <dbReference type="ARBA" id="ARBA00023136"/>
    </source>
</evidence>
<dbReference type="PANTHER" id="PTHR35007">
    <property type="entry name" value="INTEGRAL MEMBRANE PROTEIN-RELATED"/>
    <property type="match status" value="1"/>
</dbReference>
<keyword evidence="9" id="KW-1185">Reference proteome</keyword>
<protein>
    <recommendedName>
        <fullName evidence="7">Type II secretion system protein GspF domain-containing protein</fullName>
    </recommendedName>
</protein>
<feature type="domain" description="Type II secretion system protein GspF" evidence="7">
    <location>
        <begin position="166"/>
        <end position="292"/>
    </location>
</feature>
<name>A0A1U9K381_9BACL</name>
<feature type="transmembrane region" description="Helical" evidence="6">
    <location>
        <begin position="6"/>
        <end position="32"/>
    </location>
</feature>
<dbReference type="OrthoDB" id="2574794at2"/>
<evidence type="ECO:0000313" key="9">
    <source>
        <dbReference type="Proteomes" id="UP000188603"/>
    </source>
</evidence>
<comment type="subcellular location">
    <subcellularLocation>
        <location evidence="1">Cell membrane</location>
        <topology evidence="1">Multi-pass membrane protein</topology>
    </subcellularLocation>
</comment>
<dbReference type="Gene3D" id="1.20.81.30">
    <property type="entry name" value="Type II secretion system (T2SS), domain F"/>
    <property type="match status" value="1"/>
</dbReference>